<gene>
    <name evidence="2" type="ORF">Glove_91g18</name>
</gene>
<evidence type="ECO:0000259" key="1">
    <source>
        <dbReference type="Pfam" id="PF07707"/>
    </source>
</evidence>
<sequence length="174" mass="20559">MENFNEIEGLNKCNEFKGLKQFYNDIITKHPNLIFESEDITSLQETALISILEKDKLQLAEIKICYYVIEWGIAQKSTLPTNFEKWSKENFKNLKITLQQCLPLIRYFHISSKDVREKLKPIISNPELYQRINEPISTIINEKQVAEISLWIDRKSIIYSLQMYHKTSINSSRK</sequence>
<dbReference type="Proteomes" id="UP000266861">
    <property type="component" value="Unassembled WGS sequence"/>
</dbReference>
<dbReference type="Pfam" id="PF07707">
    <property type="entry name" value="BACK"/>
    <property type="match status" value="1"/>
</dbReference>
<evidence type="ECO:0000313" key="3">
    <source>
        <dbReference type="Proteomes" id="UP000266861"/>
    </source>
</evidence>
<keyword evidence="3" id="KW-1185">Reference proteome</keyword>
<dbReference type="AlphaFoldDB" id="A0A397J5I2"/>
<accession>A0A397J5I2</accession>
<comment type="caution">
    <text evidence="2">The sequence shown here is derived from an EMBL/GenBank/DDBJ whole genome shotgun (WGS) entry which is preliminary data.</text>
</comment>
<organism evidence="2 3">
    <name type="scientific">Diversispora epigaea</name>
    <dbReference type="NCBI Taxonomy" id="1348612"/>
    <lineage>
        <taxon>Eukaryota</taxon>
        <taxon>Fungi</taxon>
        <taxon>Fungi incertae sedis</taxon>
        <taxon>Mucoromycota</taxon>
        <taxon>Glomeromycotina</taxon>
        <taxon>Glomeromycetes</taxon>
        <taxon>Diversisporales</taxon>
        <taxon>Diversisporaceae</taxon>
        <taxon>Diversispora</taxon>
    </lineage>
</organism>
<protein>
    <recommendedName>
        <fullName evidence="1">BACK domain-containing protein</fullName>
    </recommendedName>
</protein>
<proteinExistence type="predicted"/>
<dbReference type="InterPro" id="IPR011705">
    <property type="entry name" value="BACK"/>
</dbReference>
<dbReference type="Gene3D" id="1.25.40.420">
    <property type="match status" value="1"/>
</dbReference>
<feature type="domain" description="BACK" evidence="1">
    <location>
        <begin position="16"/>
        <end position="76"/>
    </location>
</feature>
<reference evidence="2 3" key="1">
    <citation type="submission" date="2018-08" db="EMBL/GenBank/DDBJ databases">
        <title>Genome and evolution of the arbuscular mycorrhizal fungus Diversispora epigaea (formerly Glomus versiforme) and its bacterial endosymbionts.</title>
        <authorList>
            <person name="Sun X."/>
            <person name="Fei Z."/>
            <person name="Harrison M."/>
        </authorList>
    </citation>
    <scope>NUCLEOTIDE SEQUENCE [LARGE SCALE GENOMIC DNA]</scope>
    <source>
        <strain evidence="2 3">IT104</strain>
    </source>
</reference>
<dbReference type="EMBL" id="PQFF01000087">
    <property type="protein sequence ID" value="RHZ83575.1"/>
    <property type="molecule type" value="Genomic_DNA"/>
</dbReference>
<name>A0A397J5I2_9GLOM</name>
<dbReference type="OrthoDB" id="6335872at2759"/>
<evidence type="ECO:0000313" key="2">
    <source>
        <dbReference type="EMBL" id="RHZ83575.1"/>
    </source>
</evidence>